<dbReference type="EC" id="3.5.-.-" evidence="2"/>
<feature type="compositionally biased region" description="Low complexity" evidence="1">
    <location>
        <begin position="37"/>
        <end position="59"/>
    </location>
</feature>
<comment type="caution">
    <text evidence="2">The sequence shown here is derived from an EMBL/GenBank/DDBJ whole genome shotgun (WGS) entry which is preliminary data.</text>
</comment>
<dbReference type="Gene3D" id="3.50.30.50">
    <property type="entry name" value="Putative cyclase"/>
    <property type="match status" value="1"/>
</dbReference>
<keyword evidence="3" id="KW-1185">Reference proteome</keyword>
<dbReference type="Pfam" id="PF04199">
    <property type="entry name" value="Cyclase"/>
    <property type="match status" value="1"/>
</dbReference>
<proteinExistence type="predicted"/>
<dbReference type="RefSeq" id="WP_397093918.1">
    <property type="nucleotide sequence ID" value="NZ_JBIRYO010000018.1"/>
</dbReference>
<accession>A0ABW7X660</accession>
<evidence type="ECO:0000313" key="3">
    <source>
        <dbReference type="Proteomes" id="UP001611415"/>
    </source>
</evidence>
<evidence type="ECO:0000313" key="2">
    <source>
        <dbReference type="EMBL" id="MFI2476617.1"/>
    </source>
</evidence>
<dbReference type="InterPro" id="IPR007325">
    <property type="entry name" value="KFase/CYL"/>
</dbReference>
<organism evidence="2 3">
    <name type="scientific">Nocardia xishanensis</name>
    <dbReference type="NCBI Taxonomy" id="238964"/>
    <lineage>
        <taxon>Bacteria</taxon>
        <taxon>Bacillati</taxon>
        <taxon>Actinomycetota</taxon>
        <taxon>Actinomycetes</taxon>
        <taxon>Mycobacteriales</taxon>
        <taxon>Nocardiaceae</taxon>
        <taxon>Nocardia</taxon>
    </lineage>
</organism>
<gene>
    <name evidence="2" type="ORF">ACH49W_24815</name>
</gene>
<dbReference type="PANTHER" id="PTHR31118:SF12">
    <property type="entry name" value="CYCLASE-LIKE PROTEIN 2"/>
    <property type="match status" value="1"/>
</dbReference>
<reference evidence="2 3" key="1">
    <citation type="submission" date="2024-10" db="EMBL/GenBank/DDBJ databases">
        <title>The Natural Products Discovery Center: Release of the First 8490 Sequenced Strains for Exploring Actinobacteria Biosynthetic Diversity.</title>
        <authorList>
            <person name="Kalkreuter E."/>
            <person name="Kautsar S.A."/>
            <person name="Yang D."/>
            <person name="Bader C.D."/>
            <person name="Teijaro C.N."/>
            <person name="Fluegel L."/>
            <person name="Davis C.M."/>
            <person name="Simpson J.R."/>
            <person name="Lauterbach L."/>
            <person name="Steele A.D."/>
            <person name="Gui C."/>
            <person name="Meng S."/>
            <person name="Li G."/>
            <person name="Viehrig K."/>
            <person name="Ye F."/>
            <person name="Su P."/>
            <person name="Kiefer A.F."/>
            <person name="Nichols A."/>
            <person name="Cepeda A.J."/>
            <person name="Yan W."/>
            <person name="Fan B."/>
            <person name="Jiang Y."/>
            <person name="Adhikari A."/>
            <person name="Zheng C.-J."/>
            <person name="Schuster L."/>
            <person name="Cowan T.M."/>
            <person name="Smanski M.J."/>
            <person name="Chevrette M.G."/>
            <person name="De Carvalho L.P.S."/>
            <person name="Shen B."/>
        </authorList>
    </citation>
    <scope>NUCLEOTIDE SEQUENCE [LARGE SCALE GENOMIC DNA]</scope>
    <source>
        <strain evidence="2 3">NPDC019275</strain>
    </source>
</reference>
<sequence>MCSPQILAAALAEAPPHDDLCGGHGHTAGARHEHGAHANGHGAVPDGHSASAHYRYSAAARREHSAAARREHSTAPHHEHSPAAHHGRGARTPHEHGASATHAPGRGAAATEGIGRRRALRTALGAALGIAGASAAAGAIGAPRAEAQPLNLGGFSVRDLTHAVGPEFPVFNLYVRQPVQRQVMFEEIIGFNTAEWTMNEHTGTHIDVPAHSQRGLAHADAIPVENLVAPLCVVRITERAAQDNTTELHVEDLLDWERRNGRIPDGAFVAMDTGWYHRVHDPAAYLPFDPLRLALLIPGIGPDAAEFLLTERSIVGFGTDSSSLDVGTRFEPMVHRMLLRSGRYGIENLAALDTVPERGATLVVGAAKLRGGFGAPVRALAFV</sequence>
<dbReference type="SUPFAM" id="SSF102198">
    <property type="entry name" value="Putative cyclase"/>
    <property type="match status" value="1"/>
</dbReference>
<feature type="region of interest" description="Disordered" evidence="1">
    <location>
        <begin position="22"/>
        <end position="114"/>
    </location>
</feature>
<dbReference type="GO" id="GO:0016787">
    <property type="term" value="F:hydrolase activity"/>
    <property type="evidence" value="ECO:0007669"/>
    <property type="project" value="UniProtKB-KW"/>
</dbReference>
<dbReference type="Proteomes" id="UP001611415">
    <property type="component" value="Unassembled WGS sequence"/>
</dbReference>
<protein>
    <submittedName>
        <fullName evidence="2">Cyclase family protein</fullName>
        <ecNumber evidence="2">3.5.-.-</ecNumber>
    </submittedName>
</protein>
<dbReference type="EMBL" id="JBIRYO010000018">
    <property type="protein sequence ID" value="MFI2476617.1"/>
    <property type="molecule type" value="Genomic_DNA"/>
</dbReference>
<dbReference type="InterPro" id="IPR037175">
    <property type="entry name" value="KFase_sf"/>
</dbReference>
<evidence type="ECO:0000256" key="1">
    <source>
        <dbReference type="SAM" id="MobiDB-lite"/>
    </source>
</evidence>
<feature type="compositionally biased region" description="Basic and acidic residues" evidence="1">
    <location>
        <begin position="60"/>
        <end position="82"/>
    </location>
</feature>
<dbReference type="PANTHER" id="PTHR31118">
    <property type="entry name" value="CYCLASE-LIKE PROTEIN 2"/>
    <property type="match status" value="1"/>
</dbReference>
<name>A0ABW7X660_9NOCA</name>
<keyword evidence="2" id="KW-0378">Hydrolase</keyword>